<sequence length="395" mass="43726">MEDFWFTIGYSGSCGEDGFPTPGELIKQTRTKKGLSQEQLALELGCSRTMVARMENENLGLNDITTRRQLSKILGIAPMMLGLISREDLAKVQPTMLYNTTLLRKGLVLHREVYFSGSSIGGLNEVDATVQQVFGISKSLDHKNKEVLEILCHYGQLGIDIGREEQNYKAVERFGNWSSSIARRLNDPTLLSSTLLRYAAAMYEKGDLARARQYADEALSQPHLSPQLYGGVLLEASRIYARNDPKTTMKFLDKATAIARKNSNEADEGFVKLTPGFCYLRSAKAFYEAQEYENALEALDMAEEQTAPTLVRRKCAIQVLQAQVLASQGHYSDATQYASLALTLASAINSAPNLAYITTLYKRLKNSSFGSSKEVNRLGKAITQTIGSRPIVAPH</sequence>
<dbReference type="AlphaFoldDB" id="A0A402A3D1"/>
<dbReference type="InterPro" id="IPR001387">
    <property type="entry name" value="Cro/C1-type_HTH"/>
</dbReference>
<name>A0A402A3D1_9CHLR</name>
<dbReference type="GO" id="GO:0003677">
    <property type="term" value="F:DNA binding"/>
    <property type="evidence" value="ECO:0007669"/>
    <property type="project" value="InterPro"/>
</dbReference>
<proteinExistence type="predicted"/>
<evidence type="ECO:0000313" key="2">
    <source>
        <dbReference type="EMBL" id="GCE13660.1"/>
    </source>
</evidence>
<feature type="domain" description="HTH cro/C1-type" evidence="1">
    <location>
        <begin position="26"/>
        <end position="81"/>
    </location>
</feature>
<evidence type="ECO:0000313" key="3">
    <source>
        <dbReference type="Proteomes" id="UP000287352"/>
    </source>
</evidence>
<dbReference type="PROSITE" id="PS50943">
    <property type="entry name" value="HTH_CROC1"/>
    <property type="match status" value="1"/>
</dbReference>
<dbReference type="OrthoDB" id="141713at2"/>
<dbReference type="SUPFAM" id="SSF47413">
    <property type="entry name" value="lambda repressor-like DNA-binding domains"/>
    <property type="match status" value="1"/>
</dbReference>
<protein>
    <recommendedName>
        <fullName evidence="1">HTH cro/C1-type domain-containing protein</fullName>
    </recommendedName>
</protein>
<dbReference type="SMART" id="SM00530">
    <property type="entry name" value="HTH_XRE"/>
    <property type="match status" value="1"/>
</dbReference>
<evidence type="ECO:0000259" key="1">
    <source>
        <dbReference type="PROSITE" id="PS50943"/>
    </source>
</evidence>
<dbReference type="RefSeq" id="WP_126581166.1">
    <property type="nucleotide sequence ID" value="NZ_BIFR01000001.1"/>
</dbReference>
<keyword evidence="3" id="KW-1185">Reference proteome</keyword>
<accession>A0A402A3D1</accession>
<dbReference type="EMBL" id="BIFR01000001">
    <property type="protein sequence ID" value="GCE13660.1"/>
    <property type="molecule type" value="Genomic_DNA"/>
</dbReference>
<dbReference type="Proteomes" id="UP000287352">
    <property type="component" value="Unassembled WGS sequence"/>
</dbReference>
<organism evidence="2 3">
    <name type="scientific">Tengunoibacter tsumagoiensis</name>
    <dbReference type="NCBI Taxonomy" id="2014871"/>
    <lineage>
        <taxon>Bacteria</taxon>
        <taxon>Bacillati</taxon>
        <taxon>Chloroflexota</taxon>
        <taxon>Ktedonobacteria</taxon>
        <taxon>Ktedonobacterales</taxon>
        <taxon>Dictyobacteraceae</taxon>
        <taxon>Tengunoibacter</taxon>
    </lineage>
</organism>
<gene>
    <name evidence="2" type="ORF">KTT_35190</name>
</gene>
<dbReference type="Gene3D" id="1.25.40.10">
    <property type="entry name" value="Tetratricopeptide repeat domain"/>
    <property type="match status" value="1"/>
</dbReference>
<dbReference type="Gene3D" id="1.10.260.40">
    <property type="entry name" value="lambda repressor-like DNA-binding domains"/>
    <property type="match status" value="1"/>
</dbReference>
<dbReference type="SUPFAM" id="SSF48452">
    <property type="entry name" value="TPR-like"/>
    <property type="match status" value="1"/>
</dbReference>
<dbReference type="InterPro" id="IPR011990">
    <property type="entry name" value="TPR-like_helical_dom_sf"/>
</dbReference>
<dbReference type="InterPro" id="IPR010982">
    <property type="entry name" value="Lambda_DNA-bd_dom_sf"/>
</dbReference>
<dbReference type="Pfam" id="PF01381">
    <property type="entry name" value="HTH_3"/>
    <property type="match status" value="1"/>
</dbReference>
<reference evidence="3" key="1">
    <citation type="submission" date="2018-12" db="EMBL/GenBank/DDBJ databases">
        <title>Tengunoibacter tsumagoiensis gen. nov., sp. nov., Dictyobacter kobayashii sp. nov., D. alpinus sp. nov., and D. joshuensis sp. nov. and description of Dictyobacteraceae fam. nov. within the order Ktedonobacterales isolated from Tengu-no-mugimeshi.</title>
        <authorList>
            <person name="Wang C.M."/>
            <person name="Zheng Y."/>
            <person name="Sakai Y."/>
            <person name="Toyoda A."/>
            <person name="Minakuchi Y."/>
            <person name="Abe K."/>
            <person name="Yokota A."/>
            <person name="Yabe S."/>
        </authorList>
    </citation>
    <scope>NUCLEOTIDE SEQUENCE [LARGE SCALE GENOMIC DNA]</scope>
    <source>
        <strain evidence="3">Uno3</strain>
    </source>
</reference>
<comment type="caution">
    <text evidence="2">The sequence shown here is derived from an EMBL/GenBank/DDBJ whole genome shotgun (WGS) entry which is preliminary data.</text>
</comment>
<dbReference type="CDD" id="cd00093">
    <property type="entry name" value="HTH_XRE"/>
    <property type="match status" value="1"/>
</dbReference>